<dbReference type="EMBL" id="JAGKQM010000010">
    <property type="protein sequence ID" value="KAH0906314.1"/>
    <property type="molecule type" value="Genomic_DNA"/>
</dbReference>
<gene>
    <name evidence="2" type="ORF">HID58_038141</name>
</gene>
<feature type="compositionally biased region" description="Basic and acidic residues" evidence="1">
    <location>
        <begin position="75"/>
        <end position="92"/>
    </location>
</feature>
<comment type="caution">
    <text evidence="2">The sequence shown here is derived from an EMBL/GenBank/DDBJ whole genome shotgun (WGS) entry which is preliminary data.</text>
</comment>
<accession>A0ABQ8BNG5</accession>
<evidence type="ECO:0000256" key="1">
    <source>
        <dbReference type="SAM" id="MobiDB-lite"/>
    </source>
</evidence>
<evidence type="ECO:0000313" key="2">
    <source>
        <dbReference type="EMBL" id="KAH0906314.1"/>
    </source>
</evidence>
<feature type="region of interest" description="Disordered" evidence="1">
    <location>
        <begin position="75"/>
        <end position="108"/>
    </location>
</feature>
<organism evidence="2 3">
    <name type="scientific">Brassica napus</name>
    <name type="common">Rape</name>
    <dbReference type="NCBI Taxonomy" id="3708"/>
    <lineage>
        <taxon>Eukaryota</taxon>
        <taxon>Viridiplantae</taxon>
        <taxon>Streptophyta</taxon>
        <taxon>Embryophyta</taxon>
        <taxon>Tracheophyta</taxon>
        <taxon>Spermatophyta</taxon>
        <taxon>Magnoliopsida</taxon>
        <taxon>eudicotyledons</taxon>
        <taxon>Gunneridae</taxon>
        <taxon>Pentapetalae</taxon>
        <taxon>rosids</taxon>
        <taxon>malvids</taxon>
        <taxon>Brassicales</taxon>
        <taxon>Brassicaceae</taxon>
        <taxon>Brassiceae</taxon>
        <taxon>Brassica</taxon>
    </lineage>
</organism>
<sequence>GFKLDYDYLRRVTRTSYMSPPMPLGAMGPTEELHVCSLRNDESMMANQNYYWKLQFNDLVSGVWKKKMRILVGKRISEKKRQNKKPKLDKPHGTLVNKPARKKSMKAAKSRNSDLVDKWLRMMLKNHHYTLAVWKTHTHTRKDGTFLDYRAEELVTQTEMKATQLTEESKRNISSFTHNSCQKRHVVPYTRRILHLAKVTASFIRNFDMEMRLSSMETCLESIKVDIGDGKADISCMKEDMTATRVAINQLFHNILHQKIHVSSAFVPIATNQANVLAIPEQIVKLLT</sequence>
<evidence type="ECO:0000313" key="3">
    <source>
        <dbReference type="Proteomes" id="UP000824890"/>
    </source>
</evidence>
<keyword evidence="3" id="KW-1185">Reference proteome</keyword>
<proteinExistence type="predicted"/>
<protein>
    <submittedName>
        <fullName evidence="2">Uncharacterized protein</fullName>
    </submittedName>
</protein>
<dbReference type="Proteomes" id="UP000824890">
    <property type="component" value="Unassembled WGS sequence"/>
</dbReference>
<feature type="compositionally biased region" description="Basic residues" evidence="1">
    <location>
        <begin position="99"/>
        <end position="108"/>
    </location>
</feature>
<name>A0ABQ8BNG5_BRANA</name>
<feature type="non-terminal residue" evidence="2">
    <location>
        <position position="1"/>
    </location>
</feature>
<reference evidence="2 3" key="1">
    <citation type="submission" date="2021-05" db="EMBL/GenBank/DDBJ databases">
        <title>Genome Assembly of Synthetic Allotetraploid Brassica napus Reveals Homoeologous Exchanges between Subgenomes.</title>
        <authorList>
            <person name="Davis J.T."/>
        </authorList>
    </citation>
    <scope>NUCLEOTIDE SEQUENCE [LARGE SCALE GENOMIC DNA]</scope>
    <source>
        <strain evidence="3">cv. Da-Ae</strain>
        <tissue evidence="2">Seedling</tissue>
    </source>
</reference>